<reference evidence="5 6" key="1">
    <citation type="submission" date="2019-03" db="EMBL/GenBank/DDBJ databases">
        <title>Genomic Encyclopedia of Type Strains, Phase IV (KMG-IV): sequencing the most valuable type-strain genomes for metagenomic binning, comparative biology and taxonomic classification.</title>
        <authorList>
            <person name="Goeker M."/>
        </authorList>
    </citation>
    <scope>NUCLEOTIDE SEQUENCE [LARGE SCALE GENOMIC DNA]</scope>
    <source>
        <strain evidence="5 6">DSM 100048</strain>
    </source>
</reference>
<dbReference type="Pfam" id="PF22624">
    <property type="entry name" value="AASDHPPT_N"/>
    <property type="match status" value="1"/>
</dbReference>
<dbReference type="Pfam" id="PF01648">
    <property type="entry name" value="ACPS"/>
    <property type="match status" value="1"/>
</dbReference>
<dbReference type="GO" id="GO:0008897">
    <property type="term" value="F:holo-[acyl-carrier-protein] synthase activity"/>
    <property type="evidence" value="ECO:0007669"/>
    <property type="project" value="InterPro"/>
</dbReference>
<protein>
    <submittedName>
        <fullName evidence="5">4'-phosphopantetheinyl transferase</fullName>
    </submittedName>
</protein>
<evidence type="ECO:0000259" key="3">
    <source>
        <dbReference type="Pfam" id="PF01648"/>
    </source>
</evidence>
<dbReference type="SUPFAM" id="SSF56214">
    <property type="entry name" value="4'-phosphopantetheinyl transferase"/>
    <property type="match status" value="2"/>
</dbReference>
<dbReference type="RefSeq" id="WP_132477236.1">
    <property type="nucleotide sequence ID" value="NZ_JBHRVM010000001.1"/>
</dbReference>
<evidence type="ECO:0000313" key="5">
    <source>
        <dbReference type="EMBL" id="TCU97128.1"/>
    </source>
</evidence>
<dbReference type="GO" id="GO:0000287">
    <property type="term" value="F:magnesium ion binding"/>
    <property type="evidence" value="ECO:0007669"/>
    <property type="project" value="InterPro"/>
</dbReference>
<keyword evidence="2 5" id="KW-0808">Transferase</keyword>
<dbReference type="InterPro" id="IPR037143">
    <property type="entry name" value="4-PPantetheinyl_Trfase_dom_sf"/>
</dbReference>
<dbReference type="AlphaFoldDB" id="A0A4R3V1R8"/>
<accession>A0A4R3V1R8</accession>
<proteinExistence type="inferred from homology"/>
<comment type="similarity">
    <text evidence="1">Belongs to the P-Pant transferase superfamily. Gsp/Sfp/HetI/AcpT family.</text>
</comment>
<dbReference type="Proteomes" id="UP000294692">
    <property type="component" value="Unassembled WGS sequence"/>
</dbReference>
<evidence type="ECO:0000256" key="1">
    <source>
        <dbReference type="ARBA" id="ARBA00010990"/>
    </source>
</evidence>
<dbReference type="GO" id="GO:0019878">
    <property type="term" value="P:lysine biosynthetic process via aminoadipic acid"/>
    <property type="evidence" value="ECO:0007669"/>
    <property type="project" value="TreeGrafter"/>
</dbReference>
<dbReference type="InterPro" id="IPR055066">
    <property type="entry name" value="AASDHPPT_N"/>
</dbReference>
<dbReference type="PANTHER" id="PTHR12215:SF10">
    <property type="entry name" value="L-AMINOADIPATE-SEMIALDEHYDE DEHYDROGENASE-PHOSPHOPANTETHEINYL TRANSFERASE"/>
    <property type="match status" value="1"/>
</dbReference>
<feature type="domain" description="4'-phosphopantetheinyl transferase" evidence="3">
    <location>
        <begin position="104"/>
        <end position="172"/>
    </location>
</feature>
<dbReference type="Gene3D" id="3.90.470.20">
    <property type="entry name" value="4'-phosphopantetheinyl transferase domain"/>
    <property type="match status" value="1"/>
</dbReference>
<gene>
    <name evidence="5" type="ORF">EV686_1066</name>
</gene>
<dbReference type="EMBL" id="SMBX01000006">
    <property type="protein sequence ID" value="TCU97128.1"/>
    <property type="molecule type" value="Genomic_DNA"/>
</dbReference>
<comment type="caution">
    <text evidence="5">The sequence shown here is derived from an EMBL/GenBank/DDBJ whole genome shotgun (WGS) entry which is preliminary data.</text>
</comment>
<sequence>MIELTLLRTDVSDGVADGCLADLTQDERNAFAGMRREADRRSRVVTRAVLRRTLGRKLGCGPADVPLSHLPGGKPVLDEEGGRAWHFNVSHSGNIALLAVADNPVGVDVETRMHGDPVAMARQFFCAQEQERVAGARDAGEAFLAIWTAKEAVVKMTGHGLRIDPRRFCVPHADTAFQPLPPPYPVAEWQDCRVASPSLADCSMAVSVMGAPIQELRVEHYEH</sequence>
<dbReference type="PANTHER" id="PTHR12215">
    <property type="entry name" value="PHOSPHOPANTETHEINE TRANSFERASE"/>
    <property type="match status" value="1"/>
</dbReference>
<evidence type="ECO:0000256" key="2">
    <source>
        <dbReference type="ARBA" id="ARBA00022679"/>
    </source>
</evidence>
<evidence type="ECO:0000259" key="4">
    <source>
        <dbReference type="Pfam" id="PF22624"/>
    </source>
</evidence>
<evidence type="ECO:0000313" key="6">
    <source>
        <dbReference type="Proteomes" id="UP000294692"/>
    </source>
</evidence>
<dbReference type="GO" id="GO:0005829">
    <property type="term" value="C:cytosol"/>
    <property type="evidence" value="ECO:0007669"/>
    <property type="project" value="TreeGrafter"/>
</dbReference>
<name>A0A4R3V1R8_9BURK</name>
<dbReference type="InterPro" id="IPR050559">
    <property type="entry name" value="P-Pant_transferase_sf"/>
</dbReference>
<feature type="domain" description="4'-phosphopantetheinyl transferase N-terminal" evidence="4">
    <location>
        <begin position="21"/>
        <end position="100"/>
    </location>
</feature>
<dbReference type="InterPro" id="IPR008278">
    <property type="entry name" value="4-PPantetheinyl_Trfase_dom"/>
</dbReference>
<organism evidence="5 6">
    <name type="scientific">Paracandidimonas soli</name>
    <dbReference type="NCBI Taxonomy" id="1917182"/>
    <lineage>
        <taxon>Bacteria</taxon>
        <taxon>Pseudomonadati</taxon>
        <taxon>Pseudomonadota</taxon>
        <taxon>Betaproteobacteria</taxon>
        <taxon>Burkholderiales</taxon>
        <taxon>Alcaligenaceae</taxon>
        <taxon>Paracandidimonas</taxon>
    </lineage>
</organism>
<dbReference type="OrthoDB" id="9808281at2"/>
<keyword evidence="6" id="KW-1185">Reference proteome</keyword>